<dbReference type="SUPFAM" id="SSF63829">
    <property type="entry name" value="Calcium-dependent phosphotriesterase"/>
    <property type="match status" value="1"/>
</dbReference>
<evidence type="ECO:0000256" key="1">
    <source>
        <dbReference type="SAM" id="SignalP"/>
    </source>
</evidence>
<keyword evidence="1" id="KW-0732">Signal</keyword>
<organism evidence="2 3">
    <name type="scientific">Candidatus Planktophila vernalis</name>
    <dbReference type="NCBI Taxonomy" id="1884907"/>
    <lineage>
        <taxon>Bacteria</taxon>
        <taxon>Bacillati</taxon>
        <taxon>Actinomycetota</taxon>
        <taxon>Actinomycetes</taxon>
        <taxon>Candidatus Nanopelagicales</taxon>
        <taxon>Candidatus Nanopelagicaceae</taxon>
        <taxon>Candidatus Planktophila</taxon>
    </lineage>
</organism>
<dbReference type="Proteomes" id="UP000217186">
    <property type="component" value="Chromosome"/>
</dbReference>
<feature type="signal peptide" evidence="1">
    <location>
        <begin position="1"/>
        <end position="21"/>
    </location>
</feature>
<dbReference type="OrthoDB" id="5189739at2"/>
<accession>A0A249KRH8</accession>
<keyword evidence="3" id="KW-1185">Reference proteome</keyword>
<dbReference type="EMBL" id="CP016776">
    <property type="protein sequence ID" value="ASY19412.1"/>
    <property type="molecule type" value="Genomic_DNA"/>
</dbReference>
<dbReference type="RefSeq" id="WP_095685331.1">
    <property type="nucleotide sequence ID" value="NZ_CP016776.1"/>
</dbReference>
<dbReference type="AlphaFoldDB" id="A0A249KRH8"/>
<protein>
    <recommendedName>
        <fullName evidence="4">PQQ-like domain-containing protein</fullName>
    </recommendedName>
</protein>
<name>A0A249KRH8_9ACTN</name>
<gene>
    <name evidence="2" type="ORF">A7sIIA15_00575</name>
</gene>
<evidence type="ECO:0000313" key="3">
    <source>
        <dbReference type="Proteomes" id="UP000217186"/>
    </source>
</evidence>
<proteinExistence type="predicted"/>
<sequence length="388" mass="40297">MKRLLSLVVISTLFFTPLANAAPKKPLVKSLKLLTTIASVDEFSGVVASGRTIIVYGNKGDKSFAKALDIAGKELWTVELDKASPSVVTAAAVDSTGVIWLAGSTSLARATPAPSPTVTALNPDKTIPVADIFSADLDAYSLWSLNPTTQLLTQYILQLSAPILINSVAVDKNGITAVGSSGTIITSDLAGKIAKPINVGTEATVFESVIKHADGSITVVGSSSETLGGKKLVGKVDGVIIKFSKVGKVVSVVRSSAPNASRNWLSATNSLLLGGEVITGPKVESAITKFSSTYVPSWTYRFASSGKTFTAGSTFVFFQSKGAITQLANWAPKSAQALVLAFDAKGVITAAHSAPAEQKEVLGLYLSKDLGPLCITSSAETVSIFTLN</sequence>
<feature type="chain" id="PRO_5012603073" description="PQQ-like domain-containing protein" evidence="1">
    <location>
        <begin position="22"/>
        <end position="388"/>
    </location>
</feature>
<dbReference type="KEGG" id="pvn:A7sIIA15_00575"/>
<reference evidence="2 3" key="1">
    <citation type="submission" date="2016-07" db="EMBL/GenBank/DDBJ databases">
        <title>High microdiversification within the ubiquitous acI lineage of Actinobacteria.</title>
        <authorList>
            <person name="Neuenschwander S.M."/>
            <person name="Salcher M."/>
            <person name="Ghai R."/>
            <person name="Pernthaler J."/>
        </authorList>
    </citation>
    <scope>NUCLEOTIDE SEQUENCE [LARGE SCALE GENOMIC DNA]</scope>
    <source>
        <strain evidence="2">MMS-IIA-15</strain>
    </source>
</reference>
<evidence type="ECO:0008006" key="4">
    <source>
        <dbReference type="Google" id="ProtNLM"/>
    </source>
</evidence>
<evidence type="ECO:0000313" key="2">
    <source>
        <dbReference type="EMBL" id="ASY19412.1"/>
    </source>
</evidence>